<keyword evidence="4" id="KW-1185">Reference proteome</keyword>
<evidence type="ECO:0000259" key="1">
    <source>
        <dbReference type="Pfam" id="PF00149"/>
    </source>
</evidence>
<dbReference type="EMBL" id="FOIB01000001">
    <property type="protein sequence ID" value="SET06173.1"/>
    <property type="molecule type" value="Genomic_DNA"/>
</dbReference>
<reference evidence="3 4" key="1">
    <citation type="submission" date="2016-10" db="EMBL/GenBank/DDBJ databases">
        <authorList>
            <person name="Varghese N."/>
            <person name="Submissions S."/>
        </authorList>
    </citation>
    <scope>NUCLEOTIDE SEQUENCE [LARGE SCALE GENOMIC DNA]</scope>
    <source>
        <strain evidence="3 4">DSM 16525</strain>
    </source>
</reference>
<dbReference type="SUPFAM" id="SSF56300">
    <property type="entry name" value="Metallo-dependent phosphatases"/>
    <property type="match status" value="1"/>
</dbReference>
<accession>A0A511SVV8</accession>
<dbReference type="Pfam" id="PF00149">
    <property type="entry name" value="Metallophos"/>
    <property type="match status" value="1"/>
</dbReference>
<dbReference type="Proteomes" id="UP000321514">
    <property type="component" value="Unassembled WGS sequence"/>
</dbReference>
<dbReference type="EMBL" id="BJXR01000009">
    <property type="protein sequence ID" value="GEN05463.1"/>
    <property type="molecule type" value="Genomic_DNA"/>
</dbReference>
<dbReference type="InterPro" id="IPR004843">
    <property type="entry name" value="Calcineurin-like_PHP"/>
</dbReference>
<protein>
    <submittedName>
        <fullName evidence="3">Calcineurin-like phosphoesterase</fullName>
    </submittedName>
</protein>
<proteinExistence type="predicted"/>
<sequence length="246" mass="25889">MFFPLLRGTVDVLPEDVSALLVLSDLQGVAPHALHDGAVALLGEVLADELALLGELGELPHPSTIGVVLAGDLFSEPGANVRGASGDVRSVWLAFASHFRWVVGVAGNHDTFGGAREQTRFQQRPGVNLLDGEVVELDGLKVGGVGGIIGHAGKPGRREESQYLRHLVDVLRTGPDVLVLHQGPDVEGTRLRGSPVIREAVEMAPGSLVICGHAHWDEPLATLPSGTQVLNVDSRAVLLERAAAAH</sequence>
<evidence type="ECO:0000313" key="5">
    <source>
        <dbReference type="Proteomes" id="UP000321514"/>
    </source>
</evidence>
<reference evidence="2 5" key="2">
    <citation type="submission" date="2019-07" db="EMBL/GenBank/DDBJ databases">
        <title>Whole genome shotgun sequence of Myxococcus fulvus NBRC 100333.</title>
        <authorList>
            <person name="Hosoyama A."/>
            <person name="Uohara A."/>
            <person name="Ohji S."/>
            <person name="Ichikawa N."/>
        </authorList>
    </citation>
    <scope>NUCLEOTIDE SEQUENCE [LARGE SCALE GENOMIC DNA]</scope>
    <source>
        <strain evidence="2 5">NBRC 100333</strain>
    </source>
</reference>
<feature type="domain" description="Calcineurin-like phosphoesterase" evidence="1">
    <location>
        <begin position="21"/>
        <end position="216"/>
    </location>
</feature>
<dbReference type="InterPro" id="IPR029052">
    <property type="entry name" value="Metallo-depent_PP-like"/>
</dbReference>
<name>A0A511SVV8_MYXFU</name>
<comment type="caution">
    <text evidence="2">The sequence shown here is derived from an EMBL/GenBank/DDBJ whole genome shotgun (WGS) entry which is preliminary data.</text>
</comment>
<dbReference type="Proteomes" id="UP000183760">
    <property type="component" value="Unassembled WGS sequence"/>
</dbReference>
<evidence type="ECO:0000313" key="4">
    <source>
        <dbReference type="Proteomes" id="UP000183760"/>
    </source>
</evidence>
<evidence type="ECO:0000313" key="2">
    <source>
        <dbReference type="EMBL" id="GEN05463.1"/>
    </source>
</evidence>
<dbReference type="GO" id="GO:0016787">
    <property type="term" value="F:hydrolase activity"/>
    <property type="evidence" value="ECO:0007669"/>
    <property type="project" value="InterPro"/>
</dbReference>
<dbReference type="Gene3D" id="3.60.21.10">
    <property type="match status" value="1"/>
</dbReference>
<gene>
    <name evidence="2" type="ORF">MFU01_05000</name>
    <name evidence="3" type="ORF">SAMN05443572_101989</name>
</gene>
<evidence type="ECO:0000313" key="3">
    <source>
        <dbReference type="EMBL" id="SET06173.1"/>
    </source>
</evidence>
<organism evidence="2 5">
    <name type="scientific">Myxococcus fulvus</name>
    <dbReference type="NCBI Taxonomy" id="33"/>
    <lineage>
        <taxon>Bacteria</taxon>
        <taxon>Pseudomonadati</taxon>
        <taxon>Myxococcota</taxon>
        <taxon>Myxococcia</taxon>
        <taxon>Myxococcales</taxon>
        <taxon>Cystobacterineae</taxon>
        <taxon>Myxococcaceae</taxon>
        <taxon>Myxococcus</taxon>
    </lineage>
</organism>
<dbReference type="AlphaFoldDB" id="A0A511SVV8"/>
<dbReference type="STRING" id="1334629.MFUL124B02_05900"/>